<dbReference type="SUPFAM" id="SSF82171">
    <property type="entry name" value="DPP6 N-terminal domain-like"/>
    <property type="match status" value="1"/>
</dbReference>
<proteinExistence type="predicted"/>
<dbReference type="PANTHER" id="PTHR43289">
    <property type="entry name" value="MITOGEN-ACTIVATED PROTEIN KINASE KINASE KINASE 20-RELATED"/>
    <property type="match status" value="1"/>
</dbReference>
<keyword evidence="8" id="KW-1185">Reference proteome</keyword>
<dbReference type="InterPro" id="IPR011042">
    <property type="entry name" value="6-blade_b-propeller_TolB-like"/>
</dbReference>
<dbReference type="PANTHER" id="PTHR43289:SF34">
    <property type="entry name" value="SERINE_THREONINE-PROTEIN KINASE YBDM-RELATED"/>
    <property type="match status" value="1"/>
</dbReference>
<evidence type="ECO:0000256" key="1">
    <source>
        <dbReference type="ARBA" id="ARBA00022679"/>
    </source>
</evidence>
<dbReference type="Proteomes" id="UP001596137">
    <property type="component" value="Unassembled WGS sequence"/>
</dbReference>
<evidence type="ECO:0000256" key="4">
    <source>
        <dbReference type="ARBA" id="ARBA00022840"/>
    </source>
</evidence>
<feature type="compositionally biased region" description="Low complexity" evidence="5">
    <location>
        <begin position="371"/>
        <end position="389"/>
    </location>
</feature>
<evidence type="ECO:0000313" key="8">
    <source>
        <dbReference type="Proteomes" id="UP001596137"/>
    </source>
</evidence>
<evidence type="ECO:0000256" key="5">
    <source>
        <dbReference type="SAM" id="MobiDB-lite"/>
    </source>
</evidence>
<accession>A0ABW1NBQ9</accession>
<reference evidence="8" key="1">
    <citation type="journal article" date="2019" name="Int. J. Syst. Evol. Microbiol.">
        <title>The Global Catalogue of Microorganisms (GCM) 10K type strain sequencing project: providing services to taxonomists for standard genome sequencing and annotation.</title>
        <authorList>
            <consortium name="The Broad Institute Genomics Platform"/>
            <consortium name="The Broad Institute Genome Sequencing Center for Infectious Disease"/>
            <person name="Wu L."/>
            <person name="Ma J."/>
        </authorList>
    </citation>
    <scope>NUCLEOTIDE SEQUENCE [LARGE SCALE GENOMIC DNA]</scope>
    <source>
        <strain evidence="8">JCM 30346</strain>
    </source>
</reference>
<evidence type="ECO:0000259" key="6">
    <source>
        <dbReference type="PROSITE" id="PS50011"/>
    </source>
</evidence>
<dbReference type="SUPFAM" id="SSF56112">
    <property type="entry name" value="Protein kinase-like (PK-like)"/>
    <property type="match status" value="1"/>
</dbReference>
<dbReference type="InterPro" id="IPR000719">
    <property type="entry name" value="Prot_kinase_dom"/>
</dbReference>
<evidence type="ECO:0000256" key="2">
    <source>
        <dbReference type="ARBA" id="ARBA00022741"/>
    </source>
</evidence>
<dbReference type="InterPro" id="IPR011009">
    <property type="entry name" value="Kinase-like_dom_sf"/>
</dbReference>
<dbReference type="GO" id="GO:0016301">
    <property type="term" value="F:kinase activity"/>
    <property type="evidence" value="ECO:0007669"/>
    <property type="project" value="UniProtKB-KW"/>
</dbReference>
<keyword evidence="1" id="KW-0808">Transferase</keyword>
<comment type="caution">
    <text evidence="7">The sequence shown here is derived from an EMBL/GenBank/DDBJ whole genome shotgun (WGS) entry which is preliminary data.</text>
</comment>
<dbReference type="CDD" id="cd14014">
    <property type="entry name" value="STKc_PknB_like"/>
    <property type="match status" value="1"/>
</dbReference>
<dbReference type="Gene3D" id="2.120.10.30">
    <property type="entry name" value="TolB, C-terminal domain"/>
    <property type="match status" value="1"/>
</dbReference>
<dbReference type="PROSITE" id="PS00108">
    <property type="entry name" value="PROTEIN_KINASE_ST"/>
    <property type="match status" value="1"/>
</dbReference>
<dbReference type="InterPro" id="IPR008271">
    <property type="entry name" value="Ser/Thr_kinase_AS"/>
</dbReference>
<gene>
    <name evidence="7" type="ORF">ACFP1K_02290</name>
</gene>
<name>A0ABW1NBQ9_9ACTN</name>
<sequence length="696" mass="73986">MTDIASLRPGDPESIGGYALTGRIGEGGQGSVYLGTTPSGERVAIKVLRRGLVPPAPGSVASAAPERFQRETEILRRVAPFCTAQVVESGTAAGRPYIVSEYIEGPTLQQSVERDGPLRDARLRRLAVGTMTALTAIHRAGIVHRDFKPSNVLLGRDGPRVIDFGIARALDVSATGSGAIGTPPYMAPEQLDGAPVEPPADLFSWGSTMVFAATGRPPFGMDSLPAVINRILHRDPDLGDLEGDLRDLIAECLAKNPAVRPAARDVLLRLLGAQGRPSGGGDLLSAGTAAASDTPQRATALPVGAPPPGGVYAAPGGPVSTDPGTAVFPTQPDVAAGSRRGLWIGAGVALALVSAALAYIFIPRDVTGPVARPTPSAPSASPVREVTAAPPTPAAESRLPETKTTVYENPDDPVRLTSFMYLGSNESKSYARDTKGEFESTGPYQEPLVSPDGTWMAILPWLKDSIPQPYDQVRLVERSTGREFAVRLTDKPLQNFVPYWSSDGRRLLLTTYEVSPTNQRTSVGFVIVDRDTATSKAVSAPTPGAQANPFMWAPGETSVAQRYLDGNKPGIRIYDLTGKALRTIANVGNPIDYESMFSPAGKFFVTLCPSGYAIACIWDTTTGRRVTTVPVPVKRRVVGWYNDAHLIVTDLSNSPARVTITNLKGKQVRLLAEIPKSEIDGNPYRLIPHYGPNPNN</sequence>
<dbReference type="Gene3D" id="3.30.200.20">
    <property type="entry name" value="Phosphorylase Kinase, domain 1"/>
    <property type="match status" value="1"/>
</dbReference>
<evidence type="ECO:0000256" key="3">
    <source>
        <dbReference type="ARBA" id="ARBA00022777"/>
    </source>
</evidence>
<feature type="region of interest" description="Disordered" evidence="5">
    <location>
        <begin position="371"/>
        <end position="400"/>
    </location>
</feature>
<protein>
    <submittedName>
        <fullName evidence="7">Protein kinase</fullName>
    </submittedName>
</protein>
<keyword evidence="3 7" id="KW-0418">Kinase</keyword>
<dbReference type="RefSeq" id="WP_380746559.1">
    <property type="nucleotide sequence ID" value="NZ_JBHSRF010000002.1"/>
</dbReference>
<dbReference type="Gene3D" id="1.10.510.10">
    <property type="entry name" value="Transferase(Phosphotransferase) domain 1"/>
    <property type="match status" value="1"/>
</dbReference>
<evidence type="ECO:0000313" key="7">
    <source>
        <dbReference type="EMBL" id="MFC6079972.1"/>
    </source>
</evidence>
<keyword evidence="2" id="KW-0547">Nucleotide-binding</keyword>
<keyword evidence="4" id="KW-0067">ATP-binding</keyword>
<feature type="domain" description="Protein kinase" evidence="6">
    <location>
        <begin position="18"/>
        <end position="271"/>
    </location>
</feature>
<dbReference type="PROSITE" id="PS50011">
    <property type="entry name" value="PROTEIN_KINASE_DOM"/>
    <property type="match status" value="1"/>
</dbReference>
<dbReference type="EMBL" id="JBHSRF010000002">
    <property type="protein sequence ID" value="MFC6079972.1"/>
    <property type="molecule type" value="Genomic_DNA"/>
</dbReference>
<dbReference type="Pfam" id="PF00069">
    <property type="entry name" value="Pkinase"/>
    <property type="match status" value="1"/>
</dbReference>
<organism evidence="7 8">
    <name type="scientific">Sphaerisporangium aureirubrum</name>
    <dbReference type="NCBI Taxonomy" id="1544736"/>
    <lineage>
        <taxon>Bacteria</taxon>
        <taxon>Bacillati</taxon>
        <taxon>Actinomycetota</taxon>
        <taxon>Actinomycetes</taxon>
        <taxon>Streptosporangiales</taxon>
        <taxon>Streptosporangiaceae</taxon>
        <taxon>Sphaerisporangium</taxon>
    </lineage>
</organism>